<dbReference type="PANTHER" id="PTHR43877">
    <property type="entry name" value="AMINOALKYLPHOSPHONATE N-ACETYLTRANSFERASE-RELATED-RELATED"/>
    <property type="match status" value="1"/>
</dbReference>
<dbReference type="Pfam" id="PF00583">
    <property type="entry name" value="Acetyltransf_1"/>
    <property type="match status" value="1"/>
</dbReference>
<dbReference type="OrthoDB" id="6871659at2"/>
<dbReference type="CDD" id="cd04301">
    <property type="entry name" value="NAT_SF"/>
    <property type="match status" value="1"/>
</dbReference>
<proteinExistence type="predicted"/>
<dbReference type="InterPro" id="IPR016181">
    <property type="entry name" value="Acyl_CoA_acyltransferase"/>
</dbReference>
<evidence type="ECO:0000313" key="4">
    <source>
        <dbReference type="EMBL" id="TVU70081.1"/>
    </source>
</evidence>
<dbReference type="STRING" id="553385.GCA_000591415_00640"/>
<gene>
    <name evidence="4" type="ORF">FQP86_09745</name>
</gene>
<organism evidence="4 5">
    <name type="scientific">Cobetia crustatorum</name>
    <dbReference type="NCBI Taxonomy" id="553385"/>
    <lineage>
        <taxon>Bacteria</taxon>
        <taxon>Pseudomonadati</taxon>
        <taxon>Pseudomonadota</taxon>
        <taxon>Gammaproteobacteria</taxon>
        <taxon>Oceanospirillales</taxon>
        <taxon>Halomonadaceae</taxon>
        <taxon>Cobetia</taxon>
    </lineage>
</organism>
<keyword evidence="5" id="KW-1185">Reference proteome</keyword>
<evidence type="ECO:0000313" key="5">
    <source>
        <dbReference type="Proteomes" id="UP000319941"/>
    </source>
</evidence>
<keyword evidence="1 4" id="KW-0808">Transferase</keyword>
<dbReference type="Proteomes" id="UP000319941">
    <property type="component" value="Unassembled WGS sequence"/>
</dbReference>
<feature type="domain" description="N-acetyltransferase" evidence="3">
    <location>
        <begin position="1"/>
        <end position="170"/>
    </location>
</feature>
<comment type="caution">
    <text evidence="4">The sequence shown here is derived from an EMBL/GenBank/DDBJ whole genome shotgun (WGS) entry which is preliminary data.</text>
</comment>
<dbReference type="PROSITE" id="PS51186">
    <property type="entry name" value="GNAT"/>
    <property type="match status" value="1"/>
</dbReference>
<dbReference type="RefSeq" id="WP_024950984.1">
    <property type="nucleotide sequence ID" value="NZ_CAWOWR010000116.1"/>
</dbReference>
<dbReference type="InterPro" id="IPR050832">
    <property type="entry name" value="Bact_Acetyltransf"/>
</dbReference>
<keyword evidence="2" id="KW-0012">Acyltransferase</keyword>
<dbReference type="SUPFAM" id="SSF55729">
    <property type="entry name" value="Acyl-CoA N-acyltransferases (Nat)"/>
    <property type="match status" value="1"/>
</dbReference>
<evidence type="ECO:0000256" key="1">
    <source>
        <dbReference type="ARBA" id="ARBA00022679"/>
    </source>
</evidence>
<accession>A0A558HM04</accession>
<evidence type="ECO:0000256" key="2">
    <source>
        <dbReference type="ARBA" id="ARBA00023315"/>
    </source>
</evidence>
<dbReference type="EMBL" id="VNFH01000006">
    <property type="protein sequence ID" value="TVU70081.1"/>
    <property type="molecule type" value="Genomic_DNA"/>
</dbReference>
<name>A0A558HM04_9GAMM</name>
<sequence>MDDLSITPINDTPANRYLIDAAQRLCCGNMLVTYKRHGLHWNEDQFKEKWQDNKNFAIRINGEWIGFLSLKILTDMLYLRDLQLLPDWQRRGVGSACLEWLISLARQPEISLQTVDTHEMKIQKHARSLRLRVFSDSPALALYERHGFEQVSEQCTPTRAGGILALQHNPHSTVSTQVIADSTLHTDSDVKASV</sequence>
<reference evidence="4 5" key="1">
    <citation type="submission" date="2019-07" db="EMBL/GenBank/DDBJ databases">
        <title>Diversity of Bacteria from Kongsfjorden, Arctic.</title>
        <authorList>
            <person name="Yu Y."/>
        </authorList>
    </citation>
    <scope>NUCLEOTIDE SEQUENCE [LARGE SCALE GENOMIC DNA]</scope>
    <source>
        <strain evidence="4 5">SM1923</strain>
    </source>
</reference>
<dbReference type="InterPro" id="IPR000182">
    <property type="entry name" value="GNAT_dom"/>
</dbReference>
<evidence type="ECO:0000259" key="3">
    <source>
        <dbReference type="PROSITE" id="PS51186"/>
    </source>
</evidence>
<dbReference type="AlphaFoldDB" id="A0A558HM04"/>
<protein>
    <submittedName>
        <fullName evidence="4">GNAT family N-acetyltransferase</fullName>
    </submittedName>
</protein>
<dbReference type="Gene3D" id="3.40.630.30">
    <property type="match status" value="1"/>
</dbReference>
<dbReference type="GO" id="GO:0016747">
    <property type="term" value="F:acyltransferase activity, transferring groups other than amino-acyl groups"/>
    <property type="evidence" value="ECO:0007669"/>
    <property type="project" value="InterPro"/>
</dbReference>